<dbReference type="RefSeq" id="WP_027048318.1">
    <property type="nucleotide sequence ID" value="NZ_CP025257.1"/>
</dbReference>
<gene>
    <name evidence="5" type="ORF">CXP39_00095</name>
</gene>
<organism evidence="5 6">
    <name type="scientific">Mesoplasma syrphidae</name>
    <dbReference type="NCBI Taxonomy" id="225999"/>
    <lineage>
        <taxon>Bacteria</taxon>
        <taxon>Bacillati</taxon>
        <taxon>Mycoplasmatota</taxon>
        <taxon>Mollicutes</taxon>
        <taxon>Entomoplasmatales</taxon>
        <taxon>Entomoplasmataceae</taxon>
        <taxon>Mesoplasma</taxon>
    </lineage>
</organism>
<dbReference type="GO" id="GO:0008422">
    <property type="term" value="F:beta-glucosidase activity"/>
    <property type="evidence" value="ECO:0007669"/>
    <property type="project" value="TreeGrafter"/>
</dbReference>
<dbReference type="Gene3D" id="3.20.20.80">
    <property type="entry name" value="Glycosidases"/>
    <property type="match status" value="1"/>
</dbReference>
<sequence length="466" mass="53968">MKKIGKDFLWGASTSAYQCEGATNIDGKGKSVQDLTLPVKDKIDFRNASHHYFHYKEDVKLMAEMGFKSYRFSISWSRIFPKGTGEINQKGVDFYNNLLNELLKYNIEPVVTVYHFDPPLDLENQGGWLNRDLMVNAFVQYSTKLFELFGDRVKYWQTINEHNMIIQVGHVIGVINPKQDNLFKKLYQINHNMLIAQALVTRKYHDMNFKGIIGPAPNISYVYAETSKPEDFDASYKANAWRNWLYLDAACLGEYNTIAWEWMVKNGYEPELREGDLEILKKGKADFIAFNYYNTSTVRASTKIGSIKFSESDQQTAYDIPGLFDLCDNKNLPKTEFGWSIDPQGFLHTMRAMWDRYRMPLMVTENGLGAYDIVEEDGSIHDQYRIDYIKAHLEQLKVAINEGIDVIGYHPWSAIDLVSTHEGIKKRYGFIHVNINDNGEGDYKRSRKDSFYWYKKVISTNGEDLD</sequence>
<dbReference type="SUPFAM" id="SSF51445">
    <property type="entry name" value="(Trans)glycosidases"/>
    <property type="match status" value="1"/>
</dbReference>
<protein>
    <submittedName>
        <fullName evidence="5">Glycoside hydrolase family 1 protein</fullName>
    </submittedName>
</protein>
<keyword evidence="6" id="KW-1185">Reference proteome</keyword>
<keyword evidence="3" id="KW-0326">Glycosidase</keyword>
<dbReference type="PRINTS" id="PR00131">
    <property type="entry name" value="GLHYDRLASE1"/>
</dbReference>
<dbReference type="InterPro" id="IPR001360">
    <property type="entry name" value="Glyco_hydro_1"/>
</dbReference>
<evidence type="ECO:0000256" key="4">
    <source>
        <dbReference type="RuleBase" id="RU003690"/>
    </source>
</evidence>
<dbReference type="OrthoDB" id="391810at2"/>
<dbReference type="GO" id="GO:0016052">
    <property type="term" value="P:carbohydrate catabolic process"/>
    <property type="evidence" value="ECO:0007669"/>
    <property type="project" value="TreeGrafter"/>
</dbReference>
<evidence type="ECO:0000313" key="6">
    <source>
        <dbReference type="Proteomes" id="UP000233419"/>
    </source>
</evidence>
<dbReference type="Proteomes" id="UP000233419">
    <property type="component" value="Chromosome"/>
</dbReference>
<dbReference type="Pfam" id="PF00232">
    <property type="entry name" value="Glyco_hydro_1"/>
    <property type="match status" value="1"/>
</dbReference>
<dbReference type="EMBL" id="CP025257">
    <property type="protein sequence ID" value="AUF83211.1"/>
    <property type="molecule type" value="Genomic_DNA"/>
</dbReference>
<evidence type="ECO:0000256" key="3">
    <source>
        <dbReference type="ARBA" id="ARBA00023295"/>
    </source>
</evidence>
<dbReference type="InterPro" id="IPR017853">
    <property type="entry name" value="GH"/>
</dbReference>
<dbReference type="PANTHER" id="PTHR10353">
    <property type="entry name" value="GLYCOSYL HYDROLASE"/>
    <property type="match status" value="1"/>
</dbReference>
<dbReference type="FunFam" id="3.20.20.80:FF:000004">
    <property type="entry name" value="Beta-glucosidase 6-phospho-beta-glucosidase"/>
    <property type="match status" value="1"/>
</dbReference>
<dbReference type="PANTHER" id="PTHR10353:SF136">
    <property type="entry name" value="ARYL-PHOSPHO-BETA-D-GLUCOSIDASE BGLC"/>
    <property type="match status" value="1"/>
</dbReference>
<name>A0A2K9BIM7_9MOLU</name>
<dbReference type="InterPro" id="IPR033132">
    <property type="entry name" value="GH_1_N_CS"/>
</dbReference>
<evidence type="ECO:0000313" key="5">
    <source>
        <dbReference type="EMBL" id="AUF83211.1"/>
    </source>
</evidence>
<dbReference type="KEGG" id="msyr:CXP39_00095"/>
<dbReference type="GO" id="GO:0005829">
    <property type="term" value="C:cytosol"/>
    <property type="evidence" value="ECO:0007669"/>
    <property type="project" value="TreeGrafter"/>
</dbReference>
<proteinExistence type="inferred from homology"/>
<reference evidence="5 6" key="1">
    <citation type="submission" date="2017-12" db="EMBL/GenBank/DDBJ databases">
        <title>Mesoplasma syrphidae YJS, Complete Genome.</title>
        <authorList>
            <person name="Knight T.F."/>
            <person name="Citino T."/>
            <person name="Rubinstein R."/>
            <person name="Neuschaefer Z."/>
        </authorList>
    </citation>
    <scope>NUCLEOTIDE SEQUENCE [LARGE SCALE GENOMIC DNA]</scope>
    <source>
        <strain evidence="5 6">YJS</strain>
    </source>
</reference>
<comment type="similarity">
    <text evidence="1 4">Belongs to the glycosyl hydrolase 1 family.</text>
</comment>
<dbReference type="PROSITE" id="PS00653">
    <property type="entry name" value="GLYCOSYL_HYDROL_F1_2"/>
    <property type="match status" value="1"/>
</dbReference>
<evidence type="ECO:0000256" key="2">
    <source>
        <dbReference type="ARBA" id="ARBA00022801"/>
    </source>
</evidence>
<keyword evidence="2 5" id="KW-0378">Hydrolase</keyword>
<evidence type="ECO:0000256" key="1">
    <source>
        <dbReference type="ARBA" id="ARBA00010838"/>
    </source>
</evidence>
<accession>A0A2K9BIM7</accession>
<dbReference type="AlphaFoldDB" id="A0A2K9BIM7"/>